<dbReference type="EMBL" id="KL198087">
    <property type="protein sequence ID" value="KDQ08692.1"/>
    <property type="molecule type" value="Genomic_DNA"/>
</dbReference>
<sequence>MPDPVPVPDPVPHSAHPNKDTIFKLVKYHIEKPLIRSPLAPHSTKPSVIPEDKNVFDYGANSTTAVTIWRGICNELNKYPLPRRKDGQETYPIDKVIPQNVLYSKPSMLQLADAILGLYHTGGWALPTIEEQLADLERRAIELVNLRQFPTPSADLSSVSQLAPPVILITGSTGALGSAILYQLLTDRSLQPVTRIYALTTKKETEEDVKAEIKYQLHIRGFDLASEELGRVEVVKWLCENQPDSRLGIAEDKYSEIRREVTHIVHCAWLVDYNRMLPDFETLLKATRELADFALSSPRATPPRLLFTSTVGVHRIEEEFVEPAQAPVGTGYGESKWVAETVLRSAGKGWKGEEDERGWRPIIVRVGQLCGSTSNGNWKQQEWFPRLVDSGTGLRQFPEVDGYVDWLPTDVAAKAICEILYTPETPRTPLHLVHPHPVEWKNVISWVAENRGGKLVCFGKWINEVNKKPRHNVSNPAALLLDWFRKATLAIPEKLETEEAVRFAPSLGGITPLNQDNVNAWLVWWWDGEGFVGEGFD</sequence>
<gene>
    <name evidence="4" type="ORF">BOTBODRAFT_59168</name>
</gene>
<name>A0A067MA03_BOTB1</name>
<keyword evidence="2" id="KW-0597">Phosphoprotein</keyword>
<protein>
    <recommendedName>
        <fullName evidence="3">Thioester reductase (TE) domain-containing protein</fullName>
    </recommendedName>
</protein>
<dbReference type="PANTHER" id="PTHR43439">
    <property type="entry name" value="PHENYLACETATE-COENZYME A LIGASE"/>
    <property type="match status" value="1"/>
</dbReference>
<organism evidence="4 5">
    <name type="scientific">Botryobasidium botryosum (strain FD-172 SS1)</name>
    <dbReference type="NCBI Taxonomy" id="930990"/>
    <lineage>
        <taxon>Eukaryota</taxon>
        <taxon>Fungi</taxon>
        <taxon>Dikarya</taxon>
        <taxon>Basidiomycota</taxon>
        <taxon>Agaricomycotina</taxon>
        <taxon>Agaricomycetes</taxon>
        <taxon>Cantharellales</taxon>
        <taxon>Botryobasidiaceae</taxon>
        <taxon>Botryobasidium</taxon>
    </lineage>
</organism>
<proteinExistence type="predicted"/>
<dbReference type="InterPro" id="IPR036291">
    <property type="entry name" value="NAD(P)-bd_dom_sf"/>
</dbReference>
<reference evidence="5" key="1">
    <citation type="journal article" date="2014" name="Proc. Natl. Acad. Sci. U.S.A.">
        <title>Extensive sampling of basidiomycete genomes demonstrates inadequacy of the white-rot/brown-rot paradigm for wood decay fungi.</title>
        <authorList>
            <person name="Riley R."/>
            <person name="Salamov A.A."/>
            <person name="Brown D.W."/>
            <person name="Nagy L.G."/>
            <person name="Floudas D."/>
            <person name="Held B.W."/>
            <person name="Levasseur A."/>
            <person name="Lombard V."/>
            <person name="Morin E."/>
            <person name="Otillar R."/>
            <person name="Lindquist E.A."/>
            <person name="Sun H."/>
            <person name="LaButti K.M."/>
            <person name="Schmutz J."/>
            <person name="Jabbour D."/>
            <person name="Luo H."/>
            <person name="Baker S.E."/>
            <person name="Pisabarro A.G."/>
            <person name="Walton J.D."/>
            <person name="Blanchette R.A."/>
            <person name="Henrissat B."/>
            <person name="Martin F."/>
            <person name="Cullen D."/>
            <person name="Hibbett D.S."/>
            <person name="Grigoriev I.V."/>
        </authorList>
    </citation>
    <scope>NUCLEOTIDE SEQUENCE [LARGE SCALE GENOMIC DNA]</scope>
    <source>
        <strain evidence="5">FD-172 SS1</strain>
    </source>
</reference>
<feature type="domain" description="Thioester reductase (TE)" evidence="3">
    <location>
        <begin position="169"/>
        <end position="416"/>
    </location>
</feature>
<evidence type="ECO:0000256" key="2">
    <source>
        <dbReference type="ARBA" id="ARBA00022553"/>
    </source>
</evidence>
<accession>A0A067MA03</accession>
<dbReference type="Gene3D" id="3.40.50.720">
    <property type="entry name" value="NAD(P)-binding Rossmann-like Domain"/>
    <property type="match status" value="1"/>
</dbReference>
<dbReference type="HOGENOM" id="CLU_002220_4_1_1"/>
<dbReference type="PANTHER" id="PTHR43439:SF2">
    <property type="entry name" value="ENZYME, PUTATIVE (JCVI)-RELATED"/>
    <property type="match status" value="1"/>
</dbReference>
<dbReference type="OrthoDB" id="429813at2759"/>
<dbReference type="Pfam" id="PF07993">
    <property type="entry name" value="NAD_binding_4"/>
    <property type="match status" value="1"/>
</dbReference>
<dbReference type="Proteomes" id="UP000027195">
    <property type="component" value="Unassembled WGS sequence"/>
</dbReference>
<keyword evidence="5" id="KW-1185">Reference proteome</keyword>
<dbReference type="InParanoid" id="A0A067MA03"/>
<dbReference type="InterPro" id="IPR013120">
    <property type="entry name" value="FAR_NAD-bd"/>
</dbReference>
<evidence type="ECO:0000313" key="5">
    <source>
        <dbReference type="Proteomes" id="UP000027195"/>
    </source>
</evidence>
<evidence type="ECO:0000256" key="1">
    <source>
        <dbReference type="ARBA" id="ARBA00022450"/>
    </source>
</evidence>
<dbReference type="InterPro" id="IPR051414">
    <property type="entry name" value="Adenylate-forming_Reductase"/>
</dbReference>
<dbReference type="AlphaFoldDB" id="A0A067MA03"/>
<evidence type="ECO:0000313" key="4">
    <source>
        <dbReference type="EMBL" id="KDQ08692.1"/>
    </source>
</evidence>
<keyword evidence="1" id="KW-0596">Phosphopantetheine</keyword>
<dbReference type="STRING" id="930990.A0A067MA03"/>
<evidence type="ECO:0000259" key="3">
    <source>
        <dbReference type="Pfam" id="PF07993"/>
    </source>
</evidence>
<dbReference type="SUPFAM" id="SSF51735">
    <property type="entry name" value="NAD(P)-binding Rossmann-fold domains"/>
    <property type="match status" value="1"/>
</dbReference>